<dbReference type="Proteomes" id="UP000004095">
    <property type="component" value="Unassembled WGS sequence"/>
</dbReference>
<gene>
    <name evidence="1" type="ORF">M23134_01279</name>
</gene>
<dbReference type="RefSeq" id="WP_002706039.1">
    <property type="nucleotide sequence ID" value="NZ_AAWS01000104.1"/>
</dbReference>
<sequence>MSKSSEVLRQLGNFEVYIILENNSKNYANVVAFLRDNKDCVEHISSVLYSWDESDFISLDDLNAQGEYYIPMYFDDVHLNFVITGGIICIQVAFSPLQSVGVLDSIISISSFLQNDLLYVYAGFELELEIEEGQVSLSQDDKSNYPFLIRDAKNMKDRNIDLKSLANTPDDVKKALYHCFFNVCGFESYFIIPELDASL</sequence>
<reference evidence="1 2" key="1">
    <citation type="submission" date="2007-01" db="EMBL/GenBank/DDBJ databases">
        <authorList>
            <person name="Haygood M."/>
            <person name="Podell S."/>
            <person name="Anderson C."/>
            <person name="Hopkinson B."/>
            <person name="Roe K."/>
            <person name="Barbeau K."/>
            <person name="Gaasterland T."/>
            <person name="Ferriera S."/>
            <person name="Johnson J."/>
            <person name="Kravitz S."/>
            <person name="Beeson K."/>
            <person name="Sutton G."/>
            <person name="Rogers Y.-H."/>
            <person name="Friedman R."/>
            <person name="Frazier M."/>
            <person name="Venter J.C."/>
        </authorList>
    </citation>
    <scope>NUCLEOTIDE SEQUENCE [LARGE SCALE GENOMIC DNA]</scope>
    <source>
        <strain evidence="1 2">ATCC 23134</strain>
    </source>
</reference>
<accession>A2A0G6</accession>
<dbReference type="AlphaFoldDB" id="A2A0G6"/>
<dbReference type="EMBL" id="AAWS01000104">
    <property type="protein sequence ID" value="EAY23865.1"/>
    <property type="molecule type" value="Genomic_DNA"/>
</dbReference>
<organism evidence="1 2">
    <name type="scientific">Microscilla marina ATCC 23134</name>
    <dbReference type="NCBI Taxonomy" id="313606"/>
    <lineage>
        <taxon>Bacteria</taxon>
        <taxon>Pseudomonadati</taxon>
        <taxon>Bacteroidota</taxon>
        <taxon>Cytophagia</taxon>
        <taxon>Cytophagales</taxon>
        <taxon>Microscillaceae</taxon>
        <taxon>Microscilla</taxon>
    </lineage>
</organism>
<proteinExistence type="predicted"/>
<protein>
    <submittedName>
        <fullName evidence="1">Uncharacterized protein</fullName>
    </submittedName>
</protein>
<name>A2A0G6_MICM2</name>
<evidence type="ECO:0000313" key="1">
    <source>
        <dbReference type="EMBL" id="EAY23865.1"/>
    </source>
</evidence>
<evidence type="ECO:0000313" key="2">
    <source>
        <dbReference type="Proteomes" id="UP000004095"/>
    </source>
</evidence>
<comment type="caution">
    <text evidence="1">The sequence shown here is derived from an EMBL/GenBank/DDBJ whole genome shotgun (WGS) entry which is preliminary data.</text>
</comment>
<keyword evidence="2" id="KW-1185">Reference proteome</keyword>